<evidence type="ECO:0000313" key="3">
    <source>
        <dbReference type="Proteomes" id="UP000198876"/>
    </source>
</evidence>
<name>A0A1I2RT19_9EURY</name>
<dbReference type="AlphaFoldDB" id="A0A1I2RT19"/>
<proteinExistence type="predicted"/>
<sequence length="69" mass="7107">MSQTTSETNGKAHGGARTGRIATGAGNPTEPQAPTAAIIEARAPRTSFRPESLGEEHRADSTGAFGWSP</sequence>
<dbReference type="Proteomes" id="UP000198876">
    <property type="component" value="Unassembled WGS sequence"/>
</dbReference>
<dbReference type="EMBL" id="FOOQ01000002">
    <property type="protein sequence ID" value="SFG43600.1"/>
    <property type="molecule type" value="Genomic_DNA"/>
</dbReference>
<dbReference type="RefSeq" id="WP_092891807.1">
    <property type="nucleotide sequence ID" value="NZ_FOOQ01000002.1"/>
</dbReference>
<organism evidence="2 3">
    <name type="scientific">Halopelagius inordinatus</name>
    <dbReference type="NCBI Taxonomy" id="553467"/>
    <lineage>
        <taxon>Archaea</taxon>
        <taxon>Methanobacteriati</taxon>
        <taxon>Methanobacteriota</taxon>
        <taxon>Stenosarchaea group</taxon>
        <taxon>Halobacteria</taxon>
        <taxon>Halobacteriales</taxon>
        <taxon>Haloferacaceae</taxon>
    </lineage>
</organism>
<keyword evidence="3" id="KW-1185">Reference proteome</keyword>
<reference evidence="3" key="1">
    <citation type="submission" date="2016-10" db="EMBL/GenBank/DDBJ databases">
        <authorList>
            <person name="Varghese N."/>
            <person name="Submissions S."/>
        </authorList>
    </citation>
    <scope>NUCLEOTIDE SEQUENCE [LARGE SCALE GENOMIC DNA]</scope>
    <source>
        <strain evidence="3">CGMCC 1.7739</strain>
    </source>
</reference>
<accession>A0A1I2RT19</accession>
<evidence type="ECO:0000313" key="2">
    <source>
        <dbReference type="EMBL" id="SFG43600.1"/>
    </source>
</evidence>
<protein>
    <submittedName>
        <fullName evidence="2">Uncharacterized protein</fullName>
    </submittedName>
</protein>
<feature type="region of interest" description="Disordered" evidence="1">
    <location>
        <begin position="1"/>
        <end position="69"/>
    </location>
</feature>
<evidence type="ECO:0000256" key="1">
    <source>
        <dbReference type="SAM" id="MobiDB-lite"/>
    </source>
</evidence>
<gene>
    <name evidence="2" type="ORF">SAMN04488063_2039</name>
</gene>